<proteinExistence type="inferred from homology"/>
<keyword evidence="3" id="KW-1185">Reference proteome</keyword>
<comment type="caution">
    <text evidence="2">The sequence shown here is derived from an EMBL/GenBank/DDBJ whole genome shotgun (WGS) entry which is preliminary data.</text>
</comment>
<reference evidence="2 3" key="1">
    <citation type="journal article" date="2016" name="Front. Microbiol.">
        <title>Genomic Resource of Rice Seed Associated Bacteria.</title>
        <authorList>
            <person name="Midha S."/>
            <person name="Bansal K."/>
            <person name="Sharma S."/>
            <person name="Kumar N."/>
            <person name="Patil P.P."/>
            <person name="Chaudhry V."/>
            <person name="Patil P.B."/>
        </authorList>
    </citation>
    <scope>NUCLEOTIDE SEQUENCE [LARGE SCALE GENOMIC DNA]</scope>
    <source>
        <strain evidence="2 3">NS331</strain>
    </source>
</reference>
<comment type="similarity">
    <text evidence="1">Belongs to the UPF0065 (bug) family.</text>
</comment>
<name>A0A147GZL5_9BURK</name>
<dbReference type="Proteomes" id="UP000072741">
    <property type="component" value="Unassembled WGS sequence"/>
</dbReference>
<evidence type="ECO:0000256" key="1">
    <source>
        <dbReference type="ARBA" id="ARBA00006987"/>
    </source>
</evidence>
<organism evidence="2 3">
    <name type="scientific">Pseudacidovorax intermedius</name>
    <dbReference type="NCBI Taxonomy" id="433924"/>
    <lineage>
        <taxon>Bacteria</taxon>
        <taxon>Pseudomonadati</taxon>
        <taxon>Pseudomonadota</taxon>
        <taxon>Betaproteobacteria</taxon>
        <taxon>Burkholderiales</taxon>
        <taxon>Comamonadaceae</taxon>
        <taxon>Pseudacidovorax</taxon>
    </lineage>
</organism>
<dbReference type="EMBL" id="LDSL01000051">
    <property type="protein sequence ID" value="KTT23104.1"/>
    <property type="molecule type" value="Genomic_DNA"/>
</dbReference>
<evidence type="ECO:0008006" key="4">
    <source>
        <dbReference type="Google" id="ProtNLM"/>
    </source>
</evidence>
<dbReference type="Gene3D" id="3.40.190.10">
    <property type="entry name" value="Periplasmic binding protein-like II"/>
    <property type="match status" value="1"/>
</dbReference>
<dbReference type="InterPro" id="IPR042100">
    <property type="entry name" value="Bug_dom1"/>
</dbReference>
<dbReference type="RefSeq" id="WP_058641414.1">
    <property type="nucleotide sequence ID" value="NZ_LDSL01000051.1"/>
</dbReference>
<dbReference type="Gene3D" id="3.40.190.150">
    <property type="entry name" value="Bordetella uptake gene, domain 1"/>
    <property type="match status" value="1"/>
</dbReference>
<dbReference type="AlphaFoldDB" id="A0A147GZL5"/>
<dbReference type="PANTHER" id="PTHR42928">
    <property type="entry name" value="TRICARBOXYLATE-BINDING PROTEIN"/>
    <property type="match status" value="1"/>
</dbReference>
<evidence type="ECO:0000313" key="2">
    <source>
        <dbReference type="EMBL" id="KTT23104.1"/>
    </source>
</evidence>
<dbReference type="Pfam" id="PF03401">
    <property type="entry name" value="TctC"/>
    <property type="match status" value="1"/>
</dbReference>
<dbReference type="InterPro" id="IPR005064">
    <property type="entry name" value="BUG"/>
</dbReference>
<accession>A0A147GZL5</accession>
<gene>
    <name evidence="2" type="ORF">NS331_07680</name>
</gene>
<dbReference type="PANTHER" id="PTHR42928:SF5">
    <property type="entry name" value="BLR1237 PROTEIN"/>
    <property type="match status" value="1"/>
</dbReference>
<evidence type="ECO:0000313" key="3">
    <source>
        <dbReference type="Proteomes" id="UP000072741"/>
    </source>
</evidence>
<sequence>MSYAFTVNQLLAKNLPYQPADLAPVTLPGRYPLALFVKGDLPVNSLAEFVAYARKASRPLAFGHAGTGSRSHLAALDFADTVGIKVLRVGYKAGTIGAFNDLMGGQIDAFSEGRNFKQYADEKRLKALVLAPPDRLPNWPDLPASPQAGYPGLDVSGYFGLVVPAQTPKAIQAQIAADVAAVLKDEKIHERVMALGLQPAPMRPEQFGAFLQDQRDKLSKLVERHRDQMAE</sequence>
<dbReference type="SUPFAM" id="SSF53850">
    <property type="entry name" value="Periplasmic binding protein-like II"/>
    <property type="match status" value="1"/>
</dbReference>
<protein>
    <recommendedName>
        <fullName evidence="4">Tripartite-type tricarboxylate transporter receptor subunit TctC</fullName>
    </recommendedName>
</protein>
<dbReference type="CDD" id="cd07012">
    <property type="entry name" value="PBP2_Bug_TTT"/>
    <property type="match status" value="1"/>
</dbReference>